<feature type="domain" description="DUF2231" evidence="2">
    <location>
        <begin position="47"/>
        <end position="169"/>
    </location>
</feature>
<sequence>MSALRRVLRRIEHDSDLDRVAGPLAELLPAVFRRHPVADVLRGSWLGHPAHPAVVLAPAGIWIASAVLDCLPGQGTAARRLIGVGLLTVPAAVATGLAEYTTLNTSQRRTAVVHVSANTLAACCYLLSHRLRGRDRQWAGRLLGMVGLAAVGLGGLLGGHLSYVQGAGVRG</sequence>
<evidence type="ECO:0000256" key="1">
    <source>
        <dbReference type="SAM" id="Phobius"/>
    </source>
</evidence>
<gene>
    <name evidence="3" type="ORF">LX83_007291</name>
</gene>
<dbReference type="InterPro" id="IPR019251">
    <property type="entry name" value="DUF2231_TM"/>
</dbReference>
<evidence type="ECO:0000313" key="3">
    <source>
        <dbReference type="EMBL" id="MCP2170400.1"/>
    </source>
</evidence>
<name>A0AAE3GML9_9PSEU</name>
<dbReference type="AlphaFoldDB" id="A0AAE3GML9"/>
<evidence type="ECO:0000313" key="4">
    <source>
        <dbReference type="Proteomes" id="UP001206128"/>
    </source>
</evidence>
<keyword evidence="1" id="KW-0472">Membrane</keyword>
<feature type="transmembrane region" description="Helical" evidence="1">
    <location>
        <begin position="110"/>
        <end position="128"/>
    </location>
</feature>
<keyword evidence="1" id="KW-0812">Transmembrane</keyword>
<proteinExistence type="predicted"/>
<keyword evidence="4" id="KW-1185">Reference proteome</keyword>
<dbReference type="Pfam" id="PF09990">
    <property type="entry name" value="DUF2231"/>
    <property type="match status" value="1"/>
</dbReference>
<dbReference type="EMBL" id="JAMTCK010000032">
    <property type="protein sequence ID" value="MCP2170400.1"/>
    <property type="molecule type" value="Genomic_DNA"/>
</dbReference>
<reference evidence="3" key="1">
    <citation type="submission" date="2022-06" db="EMBL/GenBank/DDBJ databases">
        <title>Genomic Encyclopedia of Archaeal and Bacterial Type Strains, Phase II (KMG-II): from individual species to whole genera.</title>
        <authorList>
            <person name="Goeker M."/>
        </authorList>
    </citation>
    <scope>NUCLEOTIDE SEQUENCE</scope>
    <source>
        <strain evidence="3">DSM 43935</strain>
    </source>
</reference>
<dbReference type="RefSeq" id="WP_253780690.1">
    <property type="nucleotide sequence ID" value="NZ_JAMTCK010000032.1"/>
</dbReference>
<comment type="caution">
    <text evidence="3">The sequence shown here is derived from an EMBL/GenBank/DDBJ whole genome shotgun (WGS) entry which is preliminary data.</text>
</comment>
<dbReference type="Proteomes" id="UP001206128">
    <property type="component" value="Unassembled WGS sequence"/>
</dbReference>
<keyword evidence="1" id="KW-1133">Transmembrane helix</keyword>
<feature type="transmembrane region" description="Helical" evidence="1">
    <location>
        <begin position="140"/>
        <end position="163"/>
    </location>
</feature>
<organism evidence="3 4">
    <name type="scientific">Goodfellowiella coeruleoviolacea</name>
    <dbReference type="NCBI Taxonomy" id="334858"/>
    <lineage>
        <taxon>Bacteria</taxon>
        <taxon>Bacillati</taxon>
        <taxon>Actinomycetota</taxon>
        <taxon>Actinomycetes</taxon>
        <taxon>Pseudonocardiales</taxon>
        <taxon>Pseudonocardiaceae</taxon>
        <taxon>Goodfellowiella</taxon>
    </lineage>
</organism>
<accession>A0AAE3GML9</accession>
<protein>
    <submittedName>
        <fullName evidence="3">Membrane protein</fullName>
    </submittedName>
</protein>
<evidence type="ECO:0000259" key="2">
    <source>
        <dbReference type="Pfam" id="PF09990"/>
    </source>
</evidence>
<feature type="transmembrane region" description="Helical" evidence="1">
    <location>
        <begin position="81"/>
        <end position="98"/>
    </location>
</feature>